<evidence type="ECO:0000259" key="3">
    <source>
        <dbReference type="PROSITE" id="PS50113"/>
    </source>
</evidence>
<sequence length="548" mass="61969">MSTLFPAAEPPDLLYRQMFRTNPAVKLLLDPQTGIIVDANPAAAVFYGYPLEQLRGMKISAINVLPPEQIRERMAAAHSRRQQFFEFQHRLANGEIRDVHVFTGPVTVDGREYLHSIIFDISEQKRQHAQLEVYRDLFYNLPIGLYRNTPGADGRFIAVNPAMLEIFDAPSEAALFACRVADLYEEPANRQAISDELLAHGAIHRRELPLRTLSGRSIWVALTARRSQEPDGRVVFDGIVEDITTRKQAETLRDRLTHLLEASPDFVSITDAQQQVVYLNAAAREMVGDIPERLPEVIGQVHPEWAAQRICEEGISTALETGHWQGESAIRLRNGVDLPVSQLIVARRDRDGQLDCLSTIMRDLSEAKRQQAALAYLAGHDRLTGVMNRLRFDEELERHRDRGRPCLIMFDIDHFKQVNDRFGHAAGDRVLQKLAQVAQAQLRETDLLARWGGEEFMVLLPDRSLEVAAEIAERLRQTIADTDFDEVGTITCSFGVACRANDERQDNWLRRVDEALYRAKAAGRNCVQLAAPEREPCPALRHPAYDHA</sequence>
<dbReference type="RefSeq" id="WP_116303941.1">
    <property type="nucleotide sequence ID" value="NZ_NFZV01000034.1"/>
</dbReference>
<evidence type="ECO:0000256" key="1">
    <source>
        <dbReference type="ARBA" id="ARBA00001946"/>
    </source>
</evidence>
<dbReference type="NCBIfam" id="TIGR00229">
    <property type="entry name" value="sensory_box"/>
    <property type="match status" value="3"/>
</dbReference>
<dbReference type="EMBL" id="NFZW01000002">
    <property type="protein sequence ID" value="RFA38786.1"/>
    <property type="molecule type" value="Genomic_DNA"/>
</dbReference>
<dbReference type="PANTHER" id="PTHR44757">
    <property type="entry name" value="DIGUANYLATE CYCLASE DGCP"/>
    <property type="match status" value="1"/>
</dbReference>
<dbReference type="CDD" id="cd00130">
    <property type="entry name" value="PAS"/>
    <property type="match status" value="3"/>
</dbReference>
<dbReference type="SUPFAM" id="SSF55073">
    <property type="entry name" value="Nucleotide cyclase"/>
    <property type="match status" value="1"/>
</dbReference>
<dbReference type="FunFam" id="3.30.70.270:FF:000001">
    <property type="entry name" value="Diguanylate cyclase domain protein"/>
    <property type="match status" value="1"/>
</dbReference>
<dbReference type="PROSITE" id="PS50887">
    <property type="entry name" value="GGDEF"/>
    <property type="match status" value="1"/>
</dbReference>
<dbReference type="SMART" id="SM00267">
    <property type="entry name" value="GGDEF"/>
    <property type="match status" value="1"/>
</dbReference>
<proteinExistence type="predicted"/>
<name>A0A3E0X2T5_9GAMM</name>
<dbReference type="AlphaFoldDB" id="A0A3E0X2T5"/>
<gene>
    <name evidence="5" type="ORF">CAL65_02415</name>
</gene>
<dbReference type="PROSITE" id="PS50113">
    <property type="entry name" value="PAC"/>
    <property type="match status" value="1"/>
</dbReference>
<dbReference type="Gene3D" id="3.30.450.20">
    <property type="entry name" value="PAS domain"/>
    <property type="match status" value="3"/>
</dbReference>
<feature type="domain" description="PAC" evidence="3">
    <location>
        <begin position="204"/>
        <end position="255"/>
    </location>
</feature>
<dbReference type="Pfam" id="PF08448">
    <property type="entry name" value="PAS_4"/>
    <property type="match status" value="2"/>
</dbReference>
<dbReference type="InterPro" id="IPR013656">
    <property type="entry name" value="PAS_4"/>
</dbReference>
<dbReference type="Pfam" id="PF00990">
    <property type="entry name" value="GGDEF"/>
    <property type="match status" value="1"/>
</dbReference>
<reference evidence="6" key="1">
    <citation type="submission" date="2017-05" db="EMBL/GenBank/DDBJ databases">
        <authorList>
            <person name="Sharma S."/>
            <person name="Sidhu C."/>
            <person name="Pinnaka A.K."/>
        </authorList>
    </citation>
    <scope>NUCLEOTIDE SEQUENCE [LARGE SCALE GENOMIC DNA]</scope>
    <source>
        <strain evidence="6">AK93</strain>
    </source>
</reference>
<comment type="caution">
    <text evidence="5">The sequence shown here is derived from an EMBL/GenBank/DDBJ whole genome shotgun (WGS) entry which is preliminary data.</text>
</comment>
<dbReference type="Gene3D" id="3.30.70.270">
    <property type="match status" value="1"/>
</dbReference>
<feature type="domain" description="GGDEF" evidence="4">
    <location>
        <begin position="403"/>
        <end position="532"/>
    </location>
</feature>
<dbReference type="InterPro" id="IPR052155">
    <property type="entry name" value="Biofilm_reg_signaling"/>
</dbReference>
<dbReference type="GO" id="GO:0003824">
    <property type="term" value="F:catalytic activity"/>
    <property type="evidence" value="ECO:0007669"/>
    <property type="project" value="UniProtKB-ARBA"/>
</dbReference>
<keyword evidence="6" id="KW-1185">Reference proteome</keyword>
<dbReference type="Pfam" id="PF13426">
    <property type="entry name" value="PAS_9"/>
    <property type="match status" value="1"/>
</dbReference>
<dbReference type="CDD" id="cd01949">
    <property type="entry name" value="GGDEF"/>
    <property type="match status" value="1"/>
</dbReference>
<feature type="domain" description="PAS" evidence="2">
    <location>
        <begin position="252"/>
        <end position="294"/>
    </location>
</feature>
<dbReference type="NCBIfam" id="TIGR00254">
    <property type="entry name" value="GGDEF"/>
    <property type="match status" value="1"/>
</dbReference>
<dbReference type="OrthoDB" id="5777124at2"/>
<evidence type="ECO:0008006" key="7">
    <source>
        <dbReference type="Google" id="ProtNLM"/>
    </source>
</evidence>
<evidence type="ECO:0000313" key="5">
    <source>
        <dbReference type="EMBL" id="RFA38786.1"/>
    </source>
</evidence>
<dbReference type="InterPro" id="IPR000160">
    <property type="entry name" value="GGDEF_dom"/>
</dbReference>
<dbReference type="InterPro" id="IPR035965">
    <property type="entry name" value="PAS-like_dom_sf"/>
</dbReference>
<evidence type="ECO:0000259" key="2">
    <source>
        <dbReference type="PROSITE" id="PS50112"/>
    </source>
</evidence>
<organism evidence="5 6">
    <name type="scientific">Alkalilimnicola ehrlichii</name>
    <dbReference type="NCBI Taxonomy" id="351052"/>
    <lineage>
        <taxon>Bacteria</taxon>
        <taxon>Pseudomonadati</taxon>
        <taxon>Pseudomonadota</taxon>
        <taxon>Gammaproteobacteria</taxon>
        <taxon>Chromatiales</taxon>
        <taxon>Ectothiorhodospiraceae</taxon>
        <taxon>Alkalilimnicola</taxon>
    </lineage>
</organism>
<comment type="cofactor">
    <cofactor evidence="1">
        <name>Mg(2+)</name>
        <dbReference type="ChEBI" id="CHEBI:18420"/>
    </cofactor>
</comment>
<evidence type="ECO:0000259" key="4">
    <source>
        <dbReference type="PROSITE" id="PS50887"/>
    </source>
</evidence>
<dbReference type="InterPro" id="IPR000700">
    <property type="entry name" value="PAS-assoc_C"/>
</dbReference>
<dbReference type="PANTHER" id="PTHR44757:SF2">
    <property type="entry name" value="BIOFILM ARCHITECTURE MAINTENANCE PROTEIN MBAA"/>
    <property type="match status" value="1"/>
</dbReference>
<dbReference type="PROSITE" id="PS50112">
    <property type="entry name" value="PAS"/>
    <property type="match status" value="1"/>
</dbReference>
<accession>A0A3E0X2T5</accession>
<dbReference type="Proteomes" id="UP000256763">
    <property type="component" value="Unassembled WGS sequence"/>
</dbReference>
<dbReference type="SMART" id="SM00091">
    <property type="entry name" value="PAS"/>
    <property type="match status" value="3"/>
</dbReference>
<dbReference type="InterPro" id="IPR000014">
    <property type="entry name" value="PAS"/>
</dbReference>
<evidence type="ECO:0000313" key="6">
    <source>
        <dbReference type="Proteomes" id="UP000256763"/>
    </source>
</evidence>
<dbReference type="SUPFAM" id="SSF55785">
    <property type="entry name" value="PYP-like sensor domain (PAS domain)"/>
    <property type="match status" value="3"/>
</dbReference>
<dbReference type="InterPro" id="IPR029787">
    <property type="entry name" value="Nucleotide_cyclase"/>
</dbReference>
<dbReference type="InterPro" id="IPR043128">
    <property type="entry name" value="Rev_trsase/Diguanyl_cyclase"/>
</dbReference>
<protein>
    <recommendedName>
        <fullName evidence="7">Diguanylate cyclase with PAS/PAC sensor</fullName>
    </recommendedName>
</protein>